<dbReference type="AlphaFoldDB" id="A0A091CIK3"/>
<dbReference type="EMBL" id="KN125466">
    <property type="protein sequence ID" value="KFO18244.1"/>
    <property type="molecule type" value="Genomic_DNA"/>
</dbReference>
<gene>
    <name evidence="1" type="ORF">H920_20332</name>
</gene>
<sequence length="81" mass="8609">MPNVQLSSGSLGDPSSCDGARCVGGRWMGRFVVIGFCSVPLGAQALASFPTASCHIHLSAFAVCLKKKEMSTDKDIYRKKS</sequence>
<keyword evidence="2" id="KW-1185">Reference proteome</keyword>
<evidence type="ECO:0000313" key="1">
    <source>
        <dbReference type="EMBL" id="KFO18244.1"/>
    </source>
</evidence>
<accession>A0A091CIK3</accession>
<name>A0A091CIK3_FUKDA</name>
<proteinExistence type="predicted"/>
<reference evidence="1 2" key="1">
    <citation type="submission" date="2013-11" db="EMBL/GenBank/DDBJ databases">
        <title>The Damaraland mole rat (Fukomys damarensis) genome and evolution of African mole rats.</title>
        <authorList>
            <person name="Gladyshev V.N."/>
            <person name="Fang X."/>
        </authorList>
    </citation>
    <scope>NUCLEOTIDE SEQUENCE [LARGE SCALE GENOMIC DNA]</scope>
    <source>
        <tissue evidence="1">Liver</tissue>
    </source>
</reference>
<protein>
    <submittedName>
        <fullName evidence="1">Uncharacterized protein</fullName>
    </submittedName>
</protein>
<organism evidence="1 2">
    <name type="scientific">Fukomys damarensis</name>
    <name type="common">Damaraland mole rat</name>
    <name type="synonym">Cryptomys damarensis</name>
    <dbReference type="NCBI Taxonomy" id="885580"/>
    <lineage>
        <taxon>Eukaryota</taxon>
        <taxon>Metazoa</taxon>
        <taxon>Chordata</taxon>
        <taxon>Craniata</taxon>
        <taxon>Vertebrata</taxon>
        <taxon>Euteleostomi</taxon>
        <taxon>Mammalia</taxon>
        <taxon>Eutheria</taxon>
        <taxon>Euarchontoglires</taxon>
        <taxon>Glires</taxon>
        <taxon>Rodentia</taxon>
        <taxon>Hystricomorpha</taxon>
        <taxon>Bathyergidae</taxon>
        <taxon>Fukomys</taxon>
    </lineage>
</organism>
<evidence type="ECO:0000313" key="2">
    <source>
        <dbReference type="Proteomes" id="UP000028990"/>
    </source>
</evidence>
<dbReference type="Proteomes" id="UP000028990">
    <property type="component" value="Unassembled WGS sequence"/>
</dbReference>